<dbReference type="VEuPathDB" id="FungiDB:ACJ73_01217"/>
<accession>A0A1J9RHC0</accession>
<evidence type="ECO:0000256" key="2">
    <source>
        <dbReference type="ARBA" id="ARBA00023242"/>
    </source>
</evidence>
<dbReference type="STRING" id="1658174.A0A1J9RHC0"/>
<evidence type="ECO:0000256" key="1">
    <source>
        <dbReference type="ARBA" id="ARBA00004123"/>
    </source>
</evidence>
<dbReference type="InterPro" id="IPR021858">
    <property type="entry name" value="Fun_TF"/>
</dbReference>
<keyword evidence="4" id="KW-1185">Reference proteome</keyword>
<gene>
    <name evidence="3" type="ORF">ACJ73_01217</name>
</gene>
<dbReference type="GO" id="GO:0045944">
    <property type="term" value="P:positive regulation of transcription by RNA polymerase II"/>
    <property type="evidence" value="ECO:0007669"/>
    <property type="project" value="TreeGrafter"/>
</dbReference>
<reference evidence="3 4" key="1">
    <citation type="submission" date="2015-08" db="EMBL/GenBank/DDBJ databases">
        <title>Emmonsia species relationships and genome sequence.</title>
        <authorList>
            <person name="Cuomo C.A."/>
            <person name="Schwartz I.S."/>
            <person name="Kenyon C."/>
            <person name="De Hoog G.S."/>
            <person name="Govender N.P."/>
            <person name="Botha A."/>
            <person name="Moreno L."/>
            <person name="De Vries M."/>
            <person name="Munoz J.F."/>
            <person name="Stielow J.B."/>
        </authorList>
    </citation>
    <scope>NUCLEOTIDE SEQUENCE [LARGE SCALE GENOMIC DNA]</scope>
    <source>
        <strain evidence="3 4">EI222</strain>
    </source>
</reference>
<comment type="subcellular location">
    <subcellularLocation>
        <location evidence="1">Nucleus</location>
    </subcellularLocation>
</comment>
<dbReference type="PANTHER" id="PTHR37534:SF49">
    <property type="entry name" value="LYSINE BIOSYNTHESIS REGULATORY PROTEIN LYS14"/>
    <property type="match status" value="1"/>
</dbReference>
<dbReference type="AlphaFoldDB" id="A0A1J9RHC0"/>
<dbReference type="GO" id="GO:0005634">
    <property type="term" value="C:nucleus"/>
    <property type="evidence" value="ECO:0007669"/>
    <property type="project" value="UniProtKB-SubCell"/>
</dbReference>
<protein>
    <recommendedName>
        <fullName evidence="5">Fungal-specific transcription factor domain-containing protein</fullName>
    </recommendedName>
</protein>
<comment type="caution">
    <text evidence="3">The sequence shown here is derived from an EMBL/GenBank/DDBJ whole genome shotgun (WGS) entry which is preliminary data.</text>
</comment>
<name>A0A1J9RHC0_9EURO</name>
<organism evidence="3 4">
    <name type="scientific">Blastomyces percursus</name>
    <dbReference type="NCBI Taxonomy" id="1658174"/>
    <lineage>
        <taxon>Eukaryota</taxon>
        <taxon>Fungi</taxon>
        <taxon>Dikarya</taxon>
        <taxon>Ascomycota</taxon>
        <taxon>Pezizomycotina</taxon>
        <taxon>Eurotiomycetes</taxon>
        <taxon>Eurotiomycetidae</taxon>
        <taxon>Onygenales</taxon>
        <taxon>Ajellomycetaceae</taxon>
        <taxon>Blastomyces</taxon>
    </lineage>
</organism>
<sequence>MSNAPRNARYAADAKRLNLHCVRGLKLLWREDAAQRSIRFGREGSSKTLTPTKVKIGPEFQPVPLTSIQLTEVVQSLNGLAQPSPHRPLGHPLAQRSSVESFLLDYFIRGIAPFCSLSTGFNPYLSLVTPLALNYQQPHEPLRNILLAIAANQRQLLGDRTYEREAFLFKQKALHGLQNEINHRKPTAGAVATVLMLCFHDANGLTDGCTPSWTTHIRGGLQLMAMLPHQMCESETLKRFFVPQVTHSWLDDDDLEEIDVLMGCSRGLMTLINRISTLATKIPLNNILSSHRKISHFNTARSDIEAELRVLHQKLPSYASLQEDLLLIAETKRLAAILYLRERLGNPNGLCSFHPIEKFSHHQDHKYKHNNSIDSSLSNQATILSAVETSPSGFKARIANMIISLMENLPDSPTLLWPLFIVGNVGLDDEQHRRFVLDRLTSIQKTRNLGGVRRARMVVESAYRAKDIHFPRGKVWGDEGPGVISLP</sequence>
<dbReference type="Proteomes" id="UP000242791">
    <property type="component" value="Unassembled WGS sequence"/>
</dbReference>
<dbReference type="EMBL" id="LGTZ01000105">
    <property type="protein sequence ID" value="OJD27388.1"/>
    <property type="molecule type" value="Genomic_DNA"/>
</dbReference>
<evidence type="ECO:0000313" key="3">
    <source>
        <dbReference type="EMBL" id="OJD27388.1"/>
    </source>
</evidence>
<keyword evidence="2" id="KW-0539">Nucleus</keyword>
<dbReference type="GO" id="GO:0000976">
    <property type="term" value="F:transcription cis-regulatory region binding"/>
    <property type="evidence" value="ECO:0007669"/>
    <property type="project" value="TreeGrafter"/>
</dbReference>
<evidence type="ECO:0000313" key="4">
    <source>
        <dbReference type="Proteomes" id="UP000242791"/>
    </source>
</evidence>
<evidence type="ECO:0008006" key="5">
    <source>
        <dbReference type="Google" id="ProtNLM"/>
    </source>
</evidence>
<dbReference type="PANTHER" id="PTHR37534">
    <property type="entry name" value="TRANSCRIPTIONAL ACTIVATOR PROTEIN UGA3"/>
    <property type="match status" value="1"/>
</dbReference>
<dbReference type="Pfam" id="PF11951">
    <property type="entry name" value="Fungal_trans_2"/>
    <property type="match status" value="2"/>
</dbReference>
<dbReference type="GO" id="GO:0003700">
    <property type="term" value="F:DNA-binding transcription factor activity"/>
    <property type="evidence" value="ECO:0007669"/>
    <property type="project" value="TreeGrafter"/>
</dbReference>
<proteinExistence type="predicted"/>
<dbReference type="OrthoDB" id="6730379at2759"/>